<evidence type="ECO:0000256" key="1">
    <source>
        <dbReference type="RuleBase" id="RU362044"/>
    </source>
</evidence>
<dbReference type="RefSeq" id="WP_034927230.1">
    <property type="nucleotide sequence ID" value="NZ_JDSS02000027.1"/>
</dbReference>
<gene>
    <name evidence="2" type="primary">mlaE_1</name>
    <name evidence="2" type="ORF">CAPSK01_003001</name>
</gene>
<reference evidence="2 3" key="1">
    <citation type="submission" date="2014-07" db="EMBL/GenBank/DDBJ databases">
        <title>Expanding our view of genomic diversity in Candidatus Accumulibacter clades.</title>
        <authorList>
            <person name="Skennerton C.T."/>
            <person name="Barr J.J."/>
            <person name="Slater F.R."/>
            <person name="Bond P.L."/>
            <person name="Tyson G.W."/>
        </authorList>
    </citation>
    <scope>NUCLEOTIDE SEQUENCE [LARGE SCALE GENOMIC DNA]</scope>
    <source>
        <strain evidence="3">SK-01</strain>
    </source>
</reference>
<feature type="transmembrane region" description="Helical" evidence="1">
    <location>
        <begin position="260"/>
        <end position="284"/>
    </location>
</feature>
<comment type="caution">
    <text evidence="2">The sequence shown here is derived from an EMBL/GenBank/DDBJ whole genome shotgun (WGS) entry which is preliminary data.</text>
</comment>
<dbReference type="PANTHER" id="PTHR30188">
    <property type="entry name" value="ABC TRANSPORTER PERMEASE PROTEIN-RELATED"/>
    <property type="match status" value="1"/>
</dbReference>
<keyword evidence="1" id="KW-0997">Cell inner membrane</keyword>
<dbReference type="Pfam" id="PF02405">
    <property type="entry name" value="MlaE"/>
    <property type="match status" value="1"/>
</dbReference>
<comment type="similarity">
    <text evidence="1">Belongs to the MlaE permease family.</text>
</comment>
<keyword evidence="1" id="KW-0472">Membrane</keyword>
<name>A0A084XYL4_9PROT</name>
<feature type="transmembrane region" description="Helical" evidence="1">
    <location>
        <begin position="127"/>
        <end position="146"/>
    </location>
</feature>
<sequence>MAVAAIESVKQADQERLVLSGDWTLATLPAPISALERRLCDLAASHPGWDLLSVTRLDSAGAILLWRAWGRQWPAVLAISPGHRALLERIDAIRVDVQSALPKQSQSQPLTWLLALGQESWVTARHLLAMVALIGQMVLDLAYLCVHPRDMPWREFSANLYKTGAQALPVTALIGFLIGVVLSYLSALQLKTFGADVFIVNLLGISIVRELGPVLVAVLVAGRSGSAMTAQIGVMRVTEEIDALATMGVSRSQRLVLPKVLALAVAMPLLVIWCSAAGIIGGMVSAKLQMDLSYGFFIDTLPRVVPVANVWIGIGKGVVFGLLIALIACHFGLQVKPNTESLSSRTTTSVVTSITVAIIVDAVFAVLTRNLGIP</sequence>
<dbReference type="AlphaFoldDB" id="A0A084XYL4"/>
<dbReference type="InterPro" id="IPR003453">
    <property type="entry name" value="ABC_MlaE_roteobac"/>
</dbReference>
<dbReference type="GO" id="GO:0005548">
    <property type="term" value="F:phospholipid transporter activity"/>
    <property type="evidence" value="ECO:0007669"/>
    <property type="project" value="TreeGrafter"/>
</dbReference>
<keyword evidence="1" id="KW-1133">Transmembrane helix</keyword>
<feature type="transmembrane region" description="Helical" evidence="1">
    <location>
        <begin position="350"/>
        <end position="368"/>
    </location>
</feature>
<comment type="subcellular location">
    <subcellularLocation>
        <location evidence="1">Cell inner membrane</location>
        <topology evidence="1">Multi-pass membrane protein</topology>
    </subcellularLocation>
</comment>
<dbReference type="PANTHER" id="PTHR30188:SF3">
    <property type="entry name" value="ABC TRANSPORTER PERMEASE"/>
    <property type="match status" value="1"/>
</dbReference>
<dbReference type="GO" id="GO:0043190">
    <property type="term" value="C:ATP-binding cassette (ABC) transporter complex"/>
    <property type="evidence" value="ECO:0007669"/>
    <property type="project" value="InterPro"/>
</dbReference>
<organism evidence="2 3">
    <name type="scientific">Candidatus Accumulibacter vicinus</name>
    <dbReference type="NCBI Taxonomy" id="2954382"/>
    <lineage>
        <taxon>Bacteria</taxon>
        <taxon>Pseudomonadati</taxon>
        <taxon>Pseudomonadota</taxon>
        <taxon>Betaproteobacteria</taxon>
        <taxon>Candidatus Accumulibacter</taxon>
    </lineage>
</organism>
<dbReference type="NCBIfam" id="TIGR00056">
    <property type="entry name" value="MlaE family lipid ABC transporter permease subunit"/>
    <property type="match status" value="1"/>
</dbReference>
<dbReference type="STRING" id="1457154.CAPSK01_003001"/>
<accession>A0A084XYL4</accession>
<dbReference type="InterPro" id="IPR030802">
    <property type="entry name" value="Permease_MalE"/>
</dbReference>
<feature type="transmembrane region" description="Helical" evidence="1">
    <location>
        <begin position="167"/>
        <end position="186"/>
    </location>
</feature>
<protein>
    <submittedName>
        <fullName evidence="2">Putative phospholipid ABC transporter permease protein MlaE</fullName>
    </submittedName>
</protein>
<evidence type="ECO:0000313" key="3">
    <source>
        <dbReference type="Proteomes" id="UP000019812"/>
    </source>
</evidence>
<feature type="transmembrane region" description="Helical" evidence="1">
    <location>
        <begin position="304"/>
        <end position="329"/>
    </location>
</feature>
<dbReference type="EMBL" id="JDSS02000027">
    <property type="protein sequence ID" value="KFB67558.1"/>
    <property type="molecule type" value="Genomic_DNA"/>
</dbReference>
<dbReference type="Proteomes" id="UP000019812">
    <property type="component" value="Unassembled WGS sequence"/>
</dbReference>
<keyword evidence="1" id="KW-0812">Transmembrane</keyword>
<feature type="transmembrane region" description="Helical" evidence="1">
    <location>
        <begin position="198"/>
        <end position="221"/>
    </location>
</feature>
<evidence type="ECO:0000313" key="2">
    <source>
        <dbReference type="EMBL" id="KFB67558.1"/>
    </source>
</evidence>
<proteinExistence type="inferred from homology"/>
<keyword evidence="1" id="KW-1003">Cell membrane</keyword>